<dbReference type="RefSeq" id="WP_066531909.1">
    <property type="nucleotide sequence ID" value="NZ_DALZQJ010000001.1"/>
</dbReference>
<dbReference type="Gene3D" id="3.30.160.510">
    <property type="entry name" value="Histone-like nucleoid-structuring protein H-NS"/>
    <property type="match status" value="1"/>
</dbReference>
<evidence type="ECO:0000259" key="1">
    <source>
        <dbReference type="SMART" id="SM00528"/>
    </source>
</evidence>
<name>A0A2A7UVS4_COMTR</name>
<sequence length="106" mass="12172">MPSYQELLDQKEELDRLIAQAQKKESAEALSTVRQLIKEFGFTAQQVFPWAEEKKAKVAVKYYDPNTGSKWTGRGKPPSWIAGKDYSQFLLPTQQPAETKPEILLW</sequence>
<dbReference type="GO" id="GO:0003677">
    <property type="term" value="F:DNA binding"/>
    <property type="evidence" value="ECO:0007669"/>
    <property type="project" value="InterPro"/>
</dbReference>
<comment type="caution">
    <text evidence="2">The sequence shown here is derived from an EMBL/GenBank/DDBJ whole genome shotgun (WGS) entry which is preliminary data.</text>
</comment>
<organism evidence="2 3">
    <name type="scientific">Comamonas terrigena</name>
    <dbReference type="NCBI Taxonomy" id="32013"/>
    <lineage>
        <taxon>Bacteria</taxon>
        <taxon>Pseudomonadati</taxon>
        <taxon>Pseudomonadota</taxon>
        <taxon>Betaproteobacteria</taxon>
        <taxon>Burkholderiales</taxon>
        <taxon>Comamonadaceae</taxon>
        <taxon>Comamonas</taxon>
    </lineage>
</organism>
<accession>A0A2A7UVS4</accession>
<gene>
    <name evidence="2" type="ORF">CRM82_13375</name>
</gene>
<dbReference type="AlphaFoldDB" id="A0A2A7UVS4"/>
<dbReference type="OrthoDB" id="5297879at2"/>
<protein>
    <submittedName>
        <fullName evidence="2">Histone</fullName>
    </submittedName>
</protein>
<feature type="domain" description="DNA-binding protein H-NS-like C-terminal" evidence="1">
    <location>
        <begin position="52"/>
        <end position="91"/>
    </location>
</feature>
<dbReference type="Proteomes" id="UP000220246">
    <property type="component" value="Unassembled WGS sequence"/>
</dbReference>
<dbReference type="SMART" id="SM00528">
    <property type="entry name" value="HNS"/>
    <property type="match status" value="1"/>
</dbReference>
<dbReference type="InterPro" id="IPR027444">
    <property type="entry name" value="H-NS_C_dom"/>
</dbReference>
<evidence type="ECO:0000313" key="2">
    <source>
        <dbReference type="EMBL" id="PEH89459.1"/>
    </source>
</evidence>
<evidence type="ECO:0000313" key="3">
    <source>
        <dbReference type="Proteomes" id="UP000220246"/>
    </source>
</evidence>
<dbReference type="SUPFAM" id="SSF81273">
    <property type="entry name" value="H-NS histone-like proteins"/>
    <property type="match status" value="1"/>
</dbReference>
<keyword evidence="3" id="KW-1185">Reference proteome</keyword>
<proteinExistence type="predicted"/>
<dbReference type="GeneID" id="80801609"/>
<dbReference type="Pfam" id="PF00816">
    <property type="entry name" value="Histone_HNS"/>
    <property type="match status" value="1"/>
</dbReference>
<reference evidence="3" key="1">
    <citation type="submission" date="2017-09" db="EMBL/GenBank/DDBJ databases">
        <title>FDA dAtabase for Regulatory Grade micrObial Sequences (FDA-ARGOS): Supporting development and validation of Infectious Disease Dx tests.</title>
        <authorList>
            <person name="Minogue T."/>
            <person name="Wolcott M."/>
            <person name="Wasieloski L."/>
            <person name="Aguilar W."/>
            <person name="Moore D."/>
            <person name="Tallon L."/>
            <person name="Sadzewicz L."/>
            <person name="Ott S."/>
            <person name="Zhao X."/>
            <person name="Nagaraj S."/>
            <person name="Vavikolanu K."/>
            <person name="Aluvathingal J."/>
            <person name="Nadendla S."/>
            <person name="Sichtig H."/>
        </authorList>
    </citation>
    <scope>NUCLEOTIDE SEQUENCE [LARGE SCALE GENOMIC DNA]</scope>
    <source>
        <strain evidence="3">FDAARGOS_394</strain>
    </source>
</reference>
<dbReference type="EMBL" id="PDEA01000001">
    <property type="protein sequence ID" value="PEH89459.1"/>
    <property type="molecule type" value="Genomic_DNA"/>
</dbReference>
<dbReference type="STRING" id="1219032.GCA_001515545_00028"/>